<evidence type="ECO:0000256" key="2">
    <source>
        <dbReference type="SAM" id="MobiDB-lite"/>
    </source>
</evidence>
<dbReference type="GO" id="GO:0030170">
    <property type="term" value="F:pyridoxal phosphate binding"/>
    <property type="evidence" value="ECO:0007669"/>
    <property type="project" value="InterPro"/>
</dbReference>
<dbReference type="PANTHER" id="PTHR47087">
    <property type="entry name" value="METHIONINE S-METHYLTRANSFERASE"/>
    <property type="match status" value="1"/>
</dbReference>
<evidence type="ECO:0000313" key="5">
    <source>
        <dbReference type="Proteomes" id="UP000596660"/>
    </source>
</evidence>
<keyword evidence="5" id="KW-1185">Reference proteome</keyword>
<dbReference type="Gene3D" id="3.40.640.10">
    <property type="entry name" value="Type I PLP-dependent aspartate aminotransferase-like (Major domain)"/>
    <property type="match status" value="1"/>
</dbReference>
<dbReference type="PANTHER" id="PTHR47087:SF1">
    <property type="entry name" value="METHIONINE S-METHYLTRANSFERASE"/>
    <property type="match status" value="1"/>
</dbReference>
<organism evidence="4 5">
    <name type="scientific">Chenopodium quinoa</name>
    <name type="common">Quinoa</name>
    <dbReference type="NCBI Taxonomy" id="63459"/>
    <lineage>
        <taxon>Eukaryota</taxon>
        <taxon>Viridiplantae</taxon>
        <taxon>Streptophyta</taxon>
        <taxon>Embryophyta</taxon>
        <taxon>Tracheophyta</taxon>
        <taxon>Spermatophyta</taxon>
        <taxon>Magnoliopsida</taxon>
        <taxon>eudicotyledons</taxon>
        <taxon>Gunneridae</taxon>
        <taxon>Pentapetalae</taxon>
        <taxon>Caryophyllales</taxon>
        <taxon>Chenopodiaceae</taxon>
        <taxon>Chenopodioideae</taxon>
        <taxon>Atripliceae</taxon>
        <taxon>Chenopodium</taxon>
    </lineage>
</organism>
<feature type="domain" description="Aminotransferase class I/classII large" evidence="3">
    <location>
        <begin position="774"/>
        <end position="1003"/>
    </location>
</feature>
<dbReference type="SUPFAM" id="SSF53335">
    <property type="entry name" value="S-adenosyl-L-methionine-dependent methyltransferases"/>
    <property type="match status" value="1"/>
</dbReference>
<feature type="compositionally biased region" description="Polar residues" evidence="2">
    <location>
        <begin position="1053"/>
        <end position="1068"/>
    </location>
</feature>
<dbReference type="Proteomes" id="UP000596660">
    <property type="component" value="Unplaced"/>
</dbReference>
<proteinExistence type="inferred from homology"/>
<dbReference type="EnsemblPlants" id="AUR62032480-RA">
    <property type="protein sequence ID" value="AUR62032480-RA:cds"/>
    <property type="gene ID" value="AUR62032480"/>
</dbReference>
<comment type="catalytic activity">
    <reaction evidence="1">
        <text>L-methionine + S-adenosyl-L-methionine = S-methyl-L-methionine + S-adenosyl-L-homocysteine</text>
        <dbReference type="Rhea" id="RHEA:13761"/>
        <dbReference type="ChEBI" id="CHEBI:57844"/>
        <dbReference type="ChEBI" id="CHEBI:57856"/>
        <dbReference type="ChEBI" id="CHEBI:58252"/>
        <dbReference type="ChEBI" id="CHEBI:59789"/>
        <dbReference type="EC" id="2.1.1.12"/>
    </reaction>
</comment>
<evidence type="ECO:0000313" key="4">
    <source>
        <dbReference type="EnsemblPlants" id="AUR62032480-RA:cds"/>
    </source>
</evidence>
<dbReference type="InterPro" id="IPR015421">
    <property type="entry name" value="PyrdxlP-dep_Trfase_major"/>
</dbReference>
<name>A0A803MMH9_CHEQI</name>
<dbReference type="Gene3D" id="3.40.50.150">
    <property type="entry name" value="Vaccinia Virus protein VP39"/>
    <property type="match status" value="1"/>
</dbReference>
<sequence length="1126" mass="125090">METVEEFLSKCKQSGDAAYSALRSVLEKLENPKTRVDARIFMSKLQKHFDSAAVSSDDCFATYHFKINDIQLEHSSGFPQRKKLTMLVIPSIFMPEDWSFTFYEGLNRHPESIYKDKIVAELGCGNGWITIAIAEKWSPSKVYGLDINPRAVKVSWINLYLNALDENGQPIYDGEKKTLLDRVEFHESDLLAYCKDHNIMLERIVGCIPQILNPNPDAMTKMITENASEEFLYSLSNYCALQGFVEDQFGLGLIARAVEEGISVIKPTGIMIFNMGGRPGQAVCRRLFERRGFRVNKIWQTKAADTDISALVEIEKNSPHRFEFFMGRTGDRPLCARTAWAYGKAGGCISHSISVYSCQLRQPNQVKTIFDFLRDGFKEINNSLDLSFDDDAVADEKIPFLSYLASVLKEHSYLPFESPAGSKRFRDLVAGFIKTYHHVPLTSKNVVVFPSRTAAIENALRLFSPNLAIVDEHLTRDLPRQWMTSLAIEKRDCSEASDMVTVIEAPRQSDLMVELIKKLKPQVVVTGIASFEAVTSAAFENLLNVTREIGSRLFLDISDHFELSSLPSSNGVLKYLAGNSIPSHAAIVCGLLKNQVYKDLEVAFVISEDESIFRALARTVELLEGNTSLISQNYYGCLFNELLSFQLADRHPPAMRECDKKSTTKLIAFASSAVSVFNNSELSISEDDNKSSLIHMDVDQSFLSLPSPVKAAIFESFARQNLSESETDVINGIRQFIKTRYGFPTNNSTEFLYSDYSLGLFNKLLLSCIQESGTLCFPAGCNGNYIAAAKFMKANIVNIPTQADVGFKLTASVLTEVLESVEKPWLYISGPTINPTGLLYSNEELEDILSVCVNFGARVLIDTSFSGLEYDVDNWDAWNLEPTLSKFYSSHDLTFCVSLLGSLSLEMLAGGLTFAFLAVDRSLLTETTNGFAGLTKPHSTTRYAMKKLLAQTEQEAGNLSESVAEHKGILKKRSQRLRETLQNCGWEVLPSQGGVSMVARPSDYLGKLVKLENDDGQKTELGDSTIREAILAATGLCINSGSWTGIPEEEGTSQHTAPTLKPSKTATAAKSRHIAPGREQHNSSQSKQSLKQQQLAKQRRNQQQQCTNRTSNRNQTAGGPETSSPA</sequence>
<reference evidence="4" key="2">
    <citation type="submission" date="2021-03" db="UniProtKB">
        <authorList>
            <consortium name="EnsemblPlants"/>
        </authorList>
    </citation>
    <scope>IDENTIFICATION</scope>
</reference>
<accession>A0A803MMH9</accession>
<dbReference type="Pfam" id="PF06325">
    <property type="entry name" value="PrmA"/>
    <property type="match status" value="1"/>
</dbReference>
<dbReference type="GO" id="GO:0032259">
    <property type="term" value="P:methylation"/>
    <property type="evidence" value="ECO:0007669"/>
    <property type="project" value="UniProtKB-UniRule"/>
</dbReference>
<comment type="similarity">
    <text evidence="1">Belongs to the class I-like SAM-binding methyltransferase superfamily.</text>
</comment>
<reference evidence="4" key="1">
    <citation type="journal article" date="2017" name="Nature">
        <title>The genome of Chenopodium quinoa.</title>
        <authorList>
            <person name="Jarvis D.E."/>
            <person name="Ho Y.S."/>
            <person name="Lightfoot D.J."/>
            <person name="Schmoeckel S.M."/>
            <person name="Li B."/>
            <person name="Borm T.J.A."/>
            <person name="Ohyanagi H."/>
            <person name="Mineta K."/>
            <person name="Michell C.T."/>
            <person name="Saber N."/>
            <person name="Kharbatia N.M."/>
            <person name="Rupper R.R."/>
            <person name="Sharp A.R."/>
            <person name="Dally N."/>
            <person name="Boughton B.A."/>
            <person name="Woo Y.H."/>
            <person name="Gao G."/>
            <person name="Schijlen E.G.W.M."/>
            <person name="Guo X."/>
            <person name="Momin A.A."/>
            <person name="Negrao S."/>
            <person name="Al-Babili S."/>
            <person name="Gehring C."/>
            <person name="Roessner U."/>
            <person name="Jung C."/>
            <person name="Murphy K."/>
            <person name="Arold S.T."/>
            <person name="Gojobori T."/>
            <person name="van der Linden C.G."/>
            <person name="van Loo E.N."/>
            <person name="Jellen E.N."/>
            <person name="Maughan P.J."/>
            <person name="Tester M."/>
        </authorList>
    </citation>
    <scope>NUCLEOTIDE SEQUENCE [LARGE SCALE GENOMIC DNA]</scope>
    <source>
        <strain evidence="4">cv. PI 614886</strain>
    </source>
</reference>
<dbReference type="CDD" id="cd02440">
    <property type="entry name" value="AdoMet_MTases"/>
    <property type="match status" value="1"/>
</dbReference>
<dbReference type="Gramene" id="AUR62032480-RA">
    <property type="protein sequence ID" value="AUR62032480-RA:cds"/>
    <property type="gene ID" value="AUR62032480"/>
</dbReference>
<dbReference type="PROSITE" id="PS51555">
    <property type="entry name" value="SAM_MT12"/>
    <property type="match status" value="1"/>
</dbReference>
<dbReference type="OMA" id="RWNLERC"/>
<dbReference type="InterPro" id="IPR029063">
    <property type="entry name" value="SAM-dependent_MTases_sf"/>
</dbReference>
<keyword evidence="1" id="KW-0808">Transferase</keyword>
<keyword evidence="1" id="KW-0949">S-adenosyl-L-methionine</keyword>
<feature type="compositionally biased region" description="Low complexity" evidence="2">
    <location>
        <begin position="1082"/>
        <end position="1116"/>
    </location>
</feature>
<dbReference type="EC" id="2.1.1.12" evidence="1"/>
<protein>
    <recommendedName>
        <fullName evidence="1">methionine S-methyltransferase</fullName>
        <ecNumber evidence="1">2.1.1.12</ecNumber>
    </recommendedName>
</protein>
<feature type="region of interest" description="Disordered" evidence="2">
    <location>
        <begin position="1044"/>
        <end position="1126"/>
    </location>
</feature>
<dbReference type="InterPro" id="IPR015424">
    <property type="entry name" value="PyrdxlP-dep_Trfase"/>
</dbReference>
<keyword evidence="1" id="KW-0489">Methyltransferase</keyword>
<dbReference type="GO" id="GO:0030732">
    <property type="term" value="F:methionine S-methyltransferase activity"/>
    <property type="evidence" value="ECO:0007669"/>
    <property type="project" value="UniProtKB-UniRule"/>
</dbReference>
<dbReference type="Pfam" id="PF00155">
    <property type="entry name" value="Aminotran_1_2"/>
    <property type="match status" value="1"/>
</dbReference>
<dbReference type="AlphaFoldDB" id="A0A803MMH9"/>
<dbReference type="InterPro" id="IPR025779">
    <property type="entry name" value="Met_S-MeTrfase"/>
</dbReference>
<evidence type="ECO:0000256" key="1">
    <source>
        <dbReference type="PROSITE-ProRule" id="PRU00888"/>
    </source>
</evidence>
<dbReference type="SUPFAM" id="SSF53383">
    <property type="entry name" value="PLP-dependent transferases"/>
    <property type="match status" value="2"/>
</dbReference>
<dbReference type="InterPro" id="IPR004839">
    <property type="entry name" value="Aminotransferase_I/II_large"/>
</dbReference>
<evidence type="ECO:0000259" key="3">
    <source>
        <dbReference type="Pfam" id="PF00155"/>
    </source>
</evidence>